<comment type="caution">
    <text evidence="6">Lacks conserved residue(s) required for the propagation of feature annotation.</text>
</comment>
<dbReference type="InterPro" id="IPR042099">
    <property type="entry name" value="ANL_N_sf"/>
</dbReference>
<dbReference type="Pfam" id="PF16177">
    <property type="entry name" value="ACAS_N"/>
    <property type="match status" value="1"/>
</dbReference>
<dbReference type="GO" id="GO:0019427">
    <property type="term" value="P:acetyl-CoA biosynthetic process from acetate"/>
    <property type="evidence" value="ECO:0007669"/>
    <property type="project" value="UniProtKB-UniRule"/>
</dbReference>
<feature type="binding site" evidence="6">
    <location>
        <position position="545"/>
    </location>
    <ligand>
        <name>Mg(2+)</name>
        <dbReference type="ChEBI" id="CHEBI:18420"/>
    </ligand>
</feature>
<sequence length="656" mass="72618">MNNAIDSSLTENRLFAVPADFAAQANLTANEFAELQQKAAHDPQQFWADLAHQHLDWDTEFKTVLDSSDAPFYRWFSDGKLNVTHNCLDRHLHDAQRHKAALIWEGEAGEVRTLTYAQLHREVSIFANALIHQGVKKGDRVAIYMPMVSEAVVAMLACARLGAIHTVVFGGFSAEALKDRLEDTSAVMLITADGAWRGGKKVPLKQHADQALLREHEHSVKRVIVLRRTGADIDMQEGRDIWWEEAVSGQSAVCPAPPMAAEDPLFILYTSGSTGKPKGVFHSSAGYLLWTMLTTRWAFDLKPEDVYWCTADVGWITGHSYVVYGPLANGATIFMYEGAPMYPQPDRFWEMIARHGISVLYTAPTAVRAFMKMGDEWPARHDLSSLRLLGTVGEPMNPEAWMWYFQQIGGGRCPIVDTWWQTETGGHMIAPLPGVTASKPGSCALPLPGISARIVDDQGDPVGAPDAGGYLVIEQPWPGMLRGVWGNPERYIESYWAKFNNRYYVAGDSARRDQDGYYWVMGRIDDVLNVSGHRLGTAEIESALVAHPAVAEAAVVGIPHEIKGEAVCAFVILKHQHQGDDRDELGAALRVQVTELIGAIARPDDIRFTDALPKTRSGKIMRRLLRSIARGEDVTQDISTLEDAGTLQQLGAQDKR</sequence>
<feature type="binding site" evidence="6">
    <location>
        <position position="523"/>
    </location>
    <ligand>
        <name>ATP</name>
        <dbReference type="ChEBI" id="CHEBI:30616"/>
    </ligand>
</feature>
<dbReference type="OrthoDB" id="9803968at2"/>
<dbReference type="Pfam" id="PF00501">
    <property type="entry name" value="AMP-binding"/>
    <property type="match status" value="1"/>
</dbReference>
<dbReference type="InterPro" id="IPR045851">
    <property type="entry name" value="AMP-bd_C_sf"/>
</dbReference>
<feature type="domain" description="AMP-binding enzyme C-terminal" evidence="8">
    <location>
        <begin position="539"/>
        <end position="619"/>
    </location>
</feature>
<evidence type="ECO:0000313" key="12">
    <source>
        <dbReference type="Proteomes" id="UP000094893"/>
    </source>
</evidence>
<feature type="binding site" evidence="6">
    <location>
        <begin position="393"/>
        <end position="395"/>
    </location>
    <ligand>
        <name>ATP</name>
        <dbReference type="ChEBI" id="CHEBI:30616"/>
    </ligand>
</feature>
<comment type="similarity">
    <text evidence="1 6">Belongs to the ATP-dependent AMP-binding enzyme family.</text>
</comment>
<feature type="binding site" evidence="6">
    <location>
        <position position="531"/>
    </location>
    <ligand>
        <name>CoA</name>
        <dbReference type="ChEBI" id="CHEBI:57287"/>
    </ligand>
</feature>
<evidence type="ECO:0000313" key="13">
    <source>
        <dbReference type="Proteomes" id="UP000095008"/>
    </source>
</evidence>
<dbReference type="Gene3D" id="3.30.300.30">
    <property type="match status" value="1"/>
</dbReference>
<keyword evidence="4 6" id="KW-0067">ATP-binding</keyword>
<evidence type="ECO:0000256" key="2">
    <source>
        <dbReference type="ARBA" id="ARBA00022598"/>
    </source>
</evidence>
<dbReference type="GO" id="GO:0003987">
    <property type="term" value="F:acetate-CoA ligase activity"/>
    <property type="evidence" value="ECO:0007669"/>
    <property type="project" value="UniProtKB-UniRule"/>
</dbReference>
<dbReference type="HAMAP" id="MF_01123">
    <property type="entry name" value="Ac_CoA_synth"/>
    <property type="match status" value="1"/>
</dbReference>
<comment type="catalytic activity">
    <reaction evidence="6">
        <text>acetate + ATP + CoA = acetyl-CoA + AMP + diphosphate</text>
        <dbReference type="Rhea" id="RHEA:23176"/>
        <dbReference type="ChEBI" id="CHEBI:30089"/>
        <dbReference type="ChEBI" id="CHEBI:30616"/>
        <dbReference type="ChEBI" id="CHEBI:33019"/>
        <dbReference type="ChEBI" id="CHEBI:57287"/>
        <dbReference type="ChEBI" id="CHEBI:57288"/>
        <dbReference type="ChEBI" id="CHEBI:456215"/>
        <dbReference type="EC" id="6.2.1.1"/>
    </reaction>
</comment>
<dbReference type="InterPro" id="IPR000873">
    <property type="entry name" value="AMP-dep_synth/lig_dom"/>
</dbReference>
<dbReference type="EMBL" id="LWSA01000010">
    <property type="protein sequence ID" value="OCX77125.1"/>
    <property type="molecule type" value="Genomic_DNA"/>
</dbReference>
<dbReference type="EMBL" id="LWRY01000003">
    <property type="protein sequence ID" value="OCX76371.1"/>
    <property type="molecule type" value="Genomic_DNA"/>
</dbReference>
<feature type="binding site" evidence="6">
    <location>
        <position position="547"/>
    </location>
    <ligand>
        <name>Mg(2+)</name>
        <dbReference type="ChEBI" id="CHEBI:18420"/>
    </ligand>
</feature>
<feature type="binding site" evidence="6">
    <location>
        <position position="508"/>
    </location>
    <ligand>
        <name>ATP</name>
        <dbReference type="ChEBI" id="CHEBI:30616"/>
    </ligand>
</feature>
<gene>
    <name evidence="6" type="primary">acsA</name>
    <name evidence="10" type="ORF">A6M23_00630</name>
    <name evidence="11" type="ORF">A6P07_00770</name>
</gene>
<evidence type="ECO:0000256" key="1">
    <source>
        <dbReference type="ARBA" id="ARBA00006432"/>
    </source>
</evidence>
<dbReference type="GO" id="GO:0005524">
    <property type="term" value="F:ATP binding"/>
    <property type="evidence" value="ECO:0007669"/>
    <property type="project" value="UniProtKB-KW"/>
</dbReference>
<organism evidence="11 12">
    <name type="scientific">Acidithiobacillus thiooxidans</name>
    <name type="common">Thiobacillus thiooxidans</name>
    <dbReference type="NCBI Taxonomy" id="930"/>
    <lineage>
        <taxon>Bacteria</taxon>
        <taxon>Pseudomonadati</taxon>
        <taxon>Pseudomonadota</taxon>
        <taxon>Acidithiobacillia</taxon>
        <taxon>Acidithiobacillales</taxon>
        <taxon>Acidithiobacillaceae</taxon>
        <taxon>Acidithiobacillus</taxon>
    </lineage>
</organism>
<dbReference type="GO" id="GO:0046872">
    <property type="term" value="F:metal ion binding"/>
    <property type="evidence" value="ECO:0007669"/>
    <property type="project" value="UniProtKB-KW"/>
</dbReference>
<dbReference type="InterPro" id="IPR011904">
    <property type="entry name" value="Ac_CoA_lig"/>
</dbReference>
<keyword evidence="2 6" id="KW-0436">Ligase</keyword>
<feature type="domain" description="Acetyl-coenzyme A synthetase N-terminal" evidence="9">
    <location>
        <begin position="33"/>
        <end position="87"/>
    </location>
</feature>
<keyword evidence="6" id="KW-0479">Metal-binding</keyword>
<dbReference type="FunFam" id="3.40.50.12780:FF:000001">
    <property type="entry name" value="Acetyl-coenzyme A synthetase"/>
    <property type="match status" value="1"/>
</dbReference>
<dbReference type="Pfam" id="PF13193">
    <property type="entry name" value="AMP-binding_C"/>
    <property type="match status" value="1"/>
</dbReference>
<dbReference type="CDD" id="cd05966">
    <property type="entry name" value="ACS"/>
    <property type="match status" value="1"/>
</dbReference>
<feature type="binding site" evidence="6">
    <location>
        <begin position="417"/>
        <end position="422"/>
    </location>
    <ligand>
        <name>ATP</name>
        <dbReference type="ChEBI" id="CHEBI:30616"/>
    </ligand>
</feature>
<keyword evidence="3 6" id="KW-0547">Nucleotide-binding</keyword>
<evidence type="ECO:0000256" key="4">
    <source>
        <dbReference type="ARBA" id="ARBA00022840"/>
    </source>
</evidence>
<protein>
    <recommendedName>
        <fullName evidence="6">Acetyl-coenzyme A synthetase</fullName>
        <shortName evidence="6">AcCoA synthetase</shortName>
        <shortName evidence="6">Acs</shortName>
        <ecNumber evidence="6">6.2.1.1</ecNumber>
    </recommendedName>
    <alternativeName>
        <fullName evidence="6">Acetate--CoA ligase</fullName>
    </alternativeName>
    <alternativeName>
        <fullName evidence="6">Acyl-activating enzyme</fullName>
    </alternativeName>
</protein>
<dbReference type="NCBIfam" id="TIGR02188">
    <property type="entry name" value="Ac_CoA_lig_AcsA"/>
    <property type="match status" value="1"/>
</dbReference>
<evidence type="ECO:0000256" key="5">
    <source>
        <dbReference type="ARBA" id="ARBA00022990"/>
    </source>
</evidence>
<dbReference type="PANTHER" id="PTHR24095">
    <property type="entry name" value="ACETYL-COENZYME A SYNTHETASE"/>
    <property type="match status" value="1"/>
</dbReference>
<evidence type="ECO:0000259" key="8">
    <source>
        <dbReference type="Pfam" id="PF13193"/>
    </source>
</evidence>
<comment type="caution">
    <text evidence="11">The sequence shown here is derived from an EMBL/GenBank/DDBJ whole genome shotgun (WGS) entry which is preliminary data.</text>
</comment>
<dbReference type="SUPFAM" id="SSF56801">
    <property type="entry name" value="Acetyl-CoA synthetase-like"/>
    <property type="match status" value="1"/>
</dbReference>
<dbReference type="PROSITE" id="PS00455">
    <property type="entry name" value="AMP_BINDING"/>
    <property type="match status" value="1"/>
</dbReference>
<dbReference type="eggNOG" id="COG0365">
    <property type="taxonomic scope" value="Bacteria"/>
</dbReference>
<evidence type="ECO:0000256" key="3">
    <source>
        <dbReference type="ARBA" id="ARBA00022741"/>
    </source>
</evidence>
<evidence type="ECO:0000313" key="10">
    <source>
        <dbReference type="EMBL" id="OCX76371.1"/>
    </source>
</evidence>
<feature type="binding site" evidence="6">
    <location>
        <begin position="197"/>
        <end position="200"/>
    </location>
    <ligand>
        <name>CoA</name>
        <dbReference type="ChEBI" id="CHEBI:57287"/>
    </ligand>
</feature>
<evidence type="ECO:0000259" key="9">
    <source>
        <dbReference type="Pfam" id="PF16177"/>
    </source>
</evidence>
<dbReference type="Proteomes" id="UP000095008">
    <property type="component" value="Unassembled WGS sequence"/>
</dbReference>
<feature type="modified residue" description="N6-acetyllysine" evidence="6">
    <location>
        <position position="619"/>
    </location>
</feature>
<dbReference type="PANTHER" id="PTHR24095:SF14">
    <property type="entry name" value="ACETYL-COENZYME A SYNTHETASE 1"/>
    <property type="match status" value="1"/>
</dbReference>
<comment type="cofactor">
    <cofactor evidence="6">
        <name>Mg(2+)</name>
        <dbReference type="ChEBI" id="CHEBI:18420"/>
    </cofactor>
</comment>
<dbReference type="STRING" id="930.GCA_002079865_03458"/>
<feature type="binding site" evidence="6">
    <location>
        <position position="317"/>
    </location>
    <ligand>
        <name>CoA</name>
        <dbReference type="ChEBI" id="CHEBI:57287"/>
    </ligand>
</feature>
<dbReference type="AlphaFoldDB" id="A0A1C2I9E6"/>
<keyword evidence="13" id="KW-1185">Reference proteome</keyword>
<feature type="domain" description="AMP-dependent synthetase/ligase" evidence="7">
    <location>
        <begin position="96"/>
        <end position="485"/>
    </location>
</feature>
<evidence type="ECO:0000256" key="6">
    <source>
        <dbReference type="HAMAP-Rule" id="MF_01123"/>
    </source>
</evidence>
<proteinExistence type="inferred from homology"/>
<dbReference type="InterPro" id="IPR020845">
    <property type="entry name" value="AMP-binding_CS"/>
</dbReference>
<dbReference type="GO" id="GO:0016208">
    <property type="term" value="F:AMP binding"/>
    <property type="evidence" value="ECO:0007669"/>
    <property type="project" value="InterPro"/>
</dbReference>
<comment type="function">
    <text evidence="6">Catalyzes the conversion of acetate into acetyl-CoA (AcCoA), an essential intermediate at the junction of anabolic and catabolic pathways. AcsA undergoes a two-step reaction. In the first half reaction, AcsA combines acetate with ATP to form acetyl-adenylate (AcAMP) intermediate. In the second half reaction, it can then transfer the acetyl group from AcAMP to the sulfhydryl group of CoA, forming the product AcCoA.</text>
</comment>
<evidence type="ECO:0000313" key="11">
    <source>
        <dbReference type="EMBL" id="OCX77125.1"/>
    </source>
</evidence>
<accession>A0A1C2I9E6</accession>
<dbReference type="EC" id="6.2.1.1" evidence="6"/>
<dbReference type="InterPro" id="IPR032387">
    <property type="entry name" value="ACAS_N"/>
</dbReference>
<feature type="binding site" evidence="6">
    <location>
        <position position="534"/>
    </location>
    <ligand>
        <name>ATP</name>
        <dbReference type="ChEBI" id="CHEBI:30616"/>
    </ligand>
</feature>
<dbReference type="Proteomes" id="UP000094893">
    <property type="component" value="Unassembled WGS sequence"/>
</dbReference>
<dbReference type="GeneID" id="60695767"/>
<keyword evidence="5 6" id="KW-0007">Acetylation</keyword>
<reference evidence="11 12" key="1">
    <citation type="journal article" date="2016" name="Int. J. Mol. Sci.">
        <title>Comparative genomics of the extreme acidophile Acidithiobacillus thiooxidans reveals intraspecific divergence and niche adaptation.</title>
        <authorList>
            <person name="Zhang X."/>
            <person name="Feng X."/>
            <person name="Tao J."/>
            <person name="Ma L."/>
            <person name="Xiao Y."/>
            <person name="Liang Y."/>
            <person name="Liu X."/>
            <person name="Yin H."/>
        </authorList>
    </citation>
    <scope>NUCLEOTIDE SEQUENCE [LARGE SCALE GENOMIC DNA]</scope>
    <source>
        <strain evidence="11 12">A02</strain>
        <strain evidence="10">DXS-W</strain>
    </source>
</reference>
<dbReference type="InterPro" id="IPR025110">
    <property type="entry name" value="AMP-bd_C"/>
</dbReference>
<dbReference type="Gene3D" id="3.40.50.12780">
    <property type="entry name" value="N-terminal domain of ligase-like"/>
    <property type="match status" value="1"/>
</dbReference>
<dbReference type="GO" id="GO:0005829">
    <property type="term" value="C:cytosol"/>
    <property type="evidence" value="ECO:0007669"/>
    <property type="project" value="TreeGrafter"/>
</dbReference>
<evidence type="ECO:0000259" key="7">
    <source>
        <dbReference type="Pfam" id="PF00501"/>
    </source>
</evidence>
<name>A0A1C2I9E6_ACITH</name>
<keyword evidence="6" id="KW-0460">Magnesium</keyword>
<feature type="binding site" evidence="6">
    <location>
        <position position="550"/>
    </location>
    <ligand>
        <name>Mg(2+)</name>
        <dbReference type="ChEBI" id="CHEBI:18420"/>
    </ligand>
</feature>
<dbReference type="NCBIfam" id="NF001208">
    <property type="entry name" value="PRK00174.1"/>
    <property type="match status" value="1"/>
</dbReference>
<dbReference type="RefSeq" id="WP_024893763.1">
    <property type="nucleotide sequence ID" value="NZ_DAIAWO010000016.1"/>
</dbReference>
<comment type="PTM">
    <text evidence="6">Acetylated. Deacetylation by the SIR2-homolog deacetylase activates the enzyme.</text>
</comment>